<keyword evidence="1 5" id="KW-0689">Ribosomal protein</keyword>
<dbReference type="GO" id="GO:0003723">
    <property type="term" value="F:RNA binding"/>
    <property type="evidence" value="ECO:0007669"/>
    <property type="project" value="TreeGrafter"/>
</dbReference>
<name>A0A7C3J3W6_9CREN</name>
<dbReference type="GO" id="GO:0006412">
    <property type="term" value="P:translation"/>
    <property type="evidence" value="ECO:0007669"/>
    <property type="project" value="UniProtKB-UniRule"/>
</dbReference>
<organism evidence="5">
    <name type="scientific">Candidatus Methanomethylicus mesodigestus</name>
    <dbReference type="NCBI Taxonomy" id="1867258"/>
    <lineage>
        <taxon>Archaea</taxon>
        <taxon>Thermoproteota</taxon>
        <taxon>Methanosuratincolia</taxon>
        <taxon>Candidatus Methanomethylicales</taxon>
        <taxon>Candidatus Methanomethylicaceae</taxon>
        <taxon>Candidatus Methanomethylicus</taxon>
    </lineage>
</organism>
<comment type="caution">
    <text evidence="5">The sequence shown here is derived from an EMBL/GenBank/DDBJ whole genome shotgun (WGS) entry which is preliminary data.</text>
</comment>
<accession>A0A7C3J3W6</accession>
<dbReference type="NCBIfam" id="TIGR03627">
    <property type="entry name" value="uS9_arch"/>
    <property type="match status" value="1"/>
</dbReference>
<reference evidence="5" key="1">
    <citation type="journal article" date="2020" name="mSystems">
        <title>Genome- and Community-Level Interaction Insights into Carbon Utilization and Element Cycling Functions of Hydrothermarchaeota in Hydrothermal Sediment.</title>
        <authorList>
            <person name="Zhou Z."/>
            <person name="Liu Y."/>
            <person name="Xu W."/>
            <person name="Pan J."/>
            <person name="Luo Z.H."/>
            <person name="Li M."/>
        </authorList>
    </citation>
    <scope>NUCLEOTIDE SEQUENCE [LARGE SCALE GENOMIC DNA]</scope>
    <source>
        <strain evidence="5">SpSt-468</strain>
    </source>
</reference>
<evidence type="ECO:0000256" key="2">
    <source>
        <dbReference type="ARBA" id="ARBA00023274"/>
    </source>
</evidence>
<dbReference type="Pfam" id="PF00380">
    <property type="entry name" value="Ribosomal_S9"/>
    <property type="match status" value="1"/>
</dbReference>
<evidence type="ECO:0000313" key="5">
    <source>
        <dbReference type="EMBL" id="HFK20656.1"/>
    </source>
</evidence>
<keyword evidence="2" id="KW-0687">Ribonucleoprotein</keyword>
<dbReference type="InterPro" id="IPR014721">
    <property type="entry name" value="Ribsml_uS5_D2-typ_fold_subgr"/>
</dbReference>
<feature type="compositionally biased region" description="Basic residues" evidence="4">
    <location>
        <begin position="120"/>
        <end position="134"/>
    </location>
</feature>
<dbReference type="InterPro" id="IPR000754">
    <property type="entry name" value="Ribosomal_uS9"/>
</dbReference>
<evidence type="ECO:0000256" key="3">
    <source>
        <dbReference type="NCBIfam" id="TIGR03627"/>
    </source>
</evidence>
<dbReference type="AlphaFoldDB" id="A0A7C3J3W6"/>
<evidence type="ECO:0000256" key="1">
    <source>
        <dbReference type="ARBA" id="ARBA00022980"/>
    </source>
</evidence>
<dbReference type="SUPFAM" id="SSF54211">
    <property type="entry name" value="Ribosomal protein S5 domain 2-like"/>
    <property type="match status" value="1"/>
</dbReference>
<feature type="region of interest" description="Disordered" evidence="4">
    <location>
        <begin position="111"/>
        <end position="134"/>
    </location>
</feature>
<dbReference type="InterPro" id="IPR020568">
    <property type="entry name" value="Ribosomal_Su5_D2-typ_SF"/>
</dbReference>
<dbReference type="Gene3D" id="3.30.230.10">
    <property type="match status" value="1"/>
</dbReference>
<sequence>MSAKIVVVSGKRKTAVARAVATEGNGKVFINDVPLELFQPAVARLKIEEPILVAGKDVASKADIHIKIEGGGVMSQAEAARVVISNALAEFGGEQVRKILMEYDRRMLVEDPRRTEPKKFGGHSARRRKQKSYR</sequence>
<dbReference type="NCBIfam" id="NF001749">
    <property type="entry name" value="PRK00474.1"/>
    <property type="match status" value="1"/>
</dbReference>
<dbReference type="GO" id="GO:0003735">
    <property type="term" value="F:structural constituent of ribosome"/>
    <property type="evidence" value="ECO:0007669"/>
    <property type="project" value="UniProtKB-UniRule"/>
</dbReference>
<dbReference type="EMBL" id="DSTX01000008">
    <property type="protein sequence ID" value="HFK20656.1"/>
    <property type="molecule type" value="Genomic_DNA"/>
</dbReference>
<dbReference type="InterPro" id="IPR019958">
    <property type="entry name" value="Ribosomal_uS9_archaeal"/>
</dbReference>
<dbReference type="PANTHER" id="PTHR21569">
    <property type="entry name" value="RIBOSOMAL PROTEIN S9"/>
    <property type="match status" value="1"/>
</dbReference>
<protein>
    <recommendedName>
        <fullName evidence="3">30S ribosomal protein S9</fullName>
    </recommendedName>
</protein>
<dbReference type="GO" id="GO:0000462">
    <property type="term" value="P:maturation of SSU-rRNA from tricistronic rRNA transcript (SSU-rRNA, 5.8S rRNA, LSU-rRNA)"/>
    <property type="evidence" value="ECO:0007669"/>
    <property type="project" value="TreeGrafter"/>
</dbReference>
<evidence type="ECO:0000256" key="4">
    <source>
        <dbReference type="SAM" id="MobiDB-lite"/>
    </source>
</evidence>
<dbReference type="GO" id="GO:0022627">
    <property type="term" value="C:cytosolic small ribosomal subunit"/>
    <property type="evidence" value="ECO:0007669"/>
    <property type="project" value="UniProtKB-UniRule"/>
</dbReference>
<gene>
    <name evidence="5" type="ORF">ENS19_05155</name>
</gene>
<dbReference type="PANTHER" id="PTHR21569:SF16">
    <property type="entry name" value="RIBOSOMAL PROTEIN S16"/>
    <property type="match status" value="1"/>
</dbReference>
<proteinExistence type="predicted"/>